<dbReference type="Proteomes" id="UP000887578">
    <property type="component" value="Unplaced"/>
</dbReference>
<sequence length="302" mass="35520">MDSSNSTCATSSNRKRKAEDSTMVISKRARFYSKYYQQNFSMPDSVIFYIAKNPKTAELYHKMVKSCKYFFVKNPIIIVPYLDAYGGKWRNRRLPLNLTKYNCKYWITDEIDASASGLKNILCPIIPKLYQCDVKFLYLSDQIISYRDLPLIISSAERIHFMNVTVKHADSSDVPLEDIVAIAIKAYKISVDKPTIIPKTMKELTKLPNFKKLDDFTLYNLSEVFDIDAFYSNVKKNSHTRFFLFFDKQISVGYMNRLQTIVDEILETKEFNYKPPVIYFTGIDFQKYNKLYQIYHSQKWFL</sequence>
<dbReference type="AlphaFoldDB" id="A0A914QBZ7"/>
<feature type="compositionally biased region" description="Polar residues" evidence="1">
    <location>
        <begin position="1"/>
        <end position="12"/>
    </location>
</feature>
<protein>
    <submittedName>
        <fullName evidence="3">Uncharacterized protein</fullName>
    </submittedName>
</protein>
<proteinExistence type="predicted"/>
<dbReference type="WBParaSite" id="PDA_v2.g28761.t1">
    <property type="protein sequence ID" value="PDA_v2.g28761.t1"/>
    <property type="gene ID" value="PDA_v2.g28761"/>
</dbReference>
<reference evidence="3" key="1">
    <citation type="submission" date="2022-11" db="UniProtKB">
        <authorList>
            <consortium name="WormBaseParasite"/>
        </authorList>
    </citation>
    <scope>IDENTIFICATION</scope>
</reference>
<accession>A0A914QBZ7</accession>
<name>A0A914QBZ7_9BILA</name>
<evidence type="ECO:0000313" key="2">
    <source>
        <dbReference type="Proteomes" id="UP000887578"/>
    </source>
</evidence>
<evidence type="ECO:0000313" key="3">
    <source>
        <dbReference type="WBParaSite" id="PDA_v2.g28761.t1"/>
    </source>
</evidence>
<organism evidence="2 3">
    <name type="scientific">Panagrolaimus davidi</name>
    <dbReference type="NCBI Taxonomy" id="227884"/>
    <lineage>
        <taxon>Eukaryota</taxon>
        <taxon>Metazoa</taxon>
        <taxon>Ecdysozoa</taxon>
        <taxon>Nematoda</taxon>
        <taxon>Chromadorea</taxon>
        <taxon>Rhabditida</taxon>
        <taxon>Tylenchina</taxon>
        <taxon>Panagrolaimomorpha</taxon>
        <taxon>Panagrolaimoidea</taxon>
        <taxon>Panagrolaimidae</taxon>
        <taxon>Panagrolaimus</taxon>
    </lineage>
</organism>
<keyword evidence="2" id="KW-1185">Reference proteome</keyword>
<feature type="region of interest" description="Disordered" evidence="1">
    <location>
        <begin position="1"/>
        <end position="21"/>
    </location>
</feature>
<evidence type="ECO:0000256" key="1">
    <source>
        <dbReference type="SAM" id="MobiDB-lite"/>
    </source>
</evidence>